<dbReference type="AlphaFoldDB" id="A0AAV4VPI7"/>
<proteinExistence type="predicted"/>
<name>A0AAV4VPI7_9ARAC</name>
<sequence length="201" mass="22759">MGTEKNDHKELRKEECHHRDDNDAGSVLGRAQQHWLCWCAVFLLKIFKNIQSRHFFRKETIKADKAGLFTSCCSKHSGDFYEACSSATFFPEKSTLYSEMDVFFRSFVNDSDLVCEISHSGPNRALPSSFDSAPGHYKAAPPVRARGWKDSQEFPFISLTSYSECQSCSIPEENRFPSTKNSMKGSQKLFVGVGAPFCVWV</sequence>
<dbReference type="EMBL" id="BPLQ01013375">
    <property type="protein sequence ID" value="GIY71746.1"/>
    <property type="molecule type" value="Genomic_DNA"/>
</dbReference>
<protein>
    <submittedName>
        <fullName evidence="1">Uncharacterized protein</fullName>
    </submittedName>
</protein>
<accession>A0AAV4VPI7</accession>
<evidence type="ECO:0000313" key="2">
    <source>
        <dbReference type="Proteomes" id="UP001054837"/>
    </source>
</evidence>
<gene>
    <name evidence="1" type="ORF">CDAR_292231</name>
</gene>
<dbReference type="Proteomes" id="UP001054837">
    <property type="component" value="Unassembled WGS sequence"/>
</dbReference>
<reference evidence="1 2" key="1">
    <citation type="submission" date="2021-06" db="EMBL/GenBank/DDBJ databases">
        <title>Caerostris darwini draft genome.</title>
        <authorList>
            <person name="Kono N."/>
            <person name="Arakawa K."/>
        </authorList>
    </citation>
    <scope>NUCLEOTIDE SEQUENCE [LARGE SCALE GENOMIC DNA]</scope>
</reference>
<evidence type="ECO:0000313" key="1">
    <source>
        <dbReference type="EMBL" id="GIY71746.1"/>
    </source>
</evidence>
<organism evidence="1 2">
    <name type="scientific">Caerostris darwini</name>
    <dbReference type="NCBI Taxonomy" id="1538125"/>
    <lineage>
        <taxon>Eukaryota</taxon>
        <taxon>Metazoa</taxon>
        <taxon>Ecdysozoa</taxon>
        <taxon>Arthropoda</taxon>
        <taxon>Chelicerata</taxon>
        <taxon>Arachnida</taxon>
        <taxon>Araneae</taxon>
        <taxon>Araneomorphae</taxon>
        <taxon>Entelegynae</taxon>
        <taxon>Araneoidea</taxon>
        <taxon>Araneidae</taxon>
        <taxon>Caerostris</taxon>
    </lineage>
</organism>
<comment type="caution">
    <text evidence="1">The sequence shown here is derived from an EMBL/GenBank/DDBJ whole genome shotgun (WGS) entry which is preliminary data.</text>
</comment>
<keyword evidence="2" id="KW-1185">Reference proteome</keyword>